<comment type="caution">
    <text evidence="1">The sequence shown here is derived from an EMBL/GenBank/DDBJ whole genome shotgun (WGS) entry which is preliminary data.</text>
</comment>
<protein>
    <submittedName>
        <fullName evidence="1">Uncharacterized protein</fullName>
    </submittedName>
</protein>
<sequence length="113" mass="12655">MCENKQMQITVFQQKSSSAALCPMWAKICASNILDDSEGLFEWIFAVKTMHVMKRLNEYQPGAGVTIIILIVSLNQRSSCILYIITGYLYTLADYSSVAVIGELEVQSAPHKF</sequence>
<name>A0AAV4NZ71_CAEEX</name>
<dbReference type="EMBL" id="BPLR01003823">
    <property type="protein sequence ID" value="GIX89073.1"/>
    <property type="molecule type" value="Genomic_DNA"/>
</dbReference>
<reference evidence="1 2" key="1">
    <citation type="submission" date="2021-06" db="EMBL/GenBank/DDBJ databases">
        <title>Caerostris extrusa draft genome.</title>
        <authorList>
            <person name="Kono N."/>
            <person name="Arakawa K."/>
        </authorList>
    </citation>
    <scope>NUCLEOTIDE SEQUENCE [LARGE SCALE GENOMIC DNA]</scope>
</reference>
<dbReference type="AlphaFoldDB" id="A0AAV4NZ71"/>
<accession>A0AAV4NZ71</accession>
<evidence type="ECO:0000313" key="2">
    <source>
        <dbReference type="Proteomes" id="UP001054945"/>
    </source>
</evidence>
<proteinExistence type="predicted"/>
<dbReference type="Proteomes" id="UP001054945">
    <property type="component" value="Unassembled WGS sequence"/>
</dbReference>
<evidence type="ECO:0000313" key="1">
    <source>
        <dbReference type="EMBL" id="GIX89073.1"/>
    </source>
</evidence>
<gene>
    <name evidence="1" type="ORF">CEXT_759601</name>
</gene>
<keyword evidence="2" id="KW-1185">Reference proteome</keyword>
<organism evidence="1 2">
    <name type="scientific">Caerostris extrusa</name>
    <name type="common">Bark spider</name>
    <name type="synonym">Caerostris bankana</name>
    <dbReference type="NCBI Taxonomy" id="172846"/>
    <lineage>
        <taxon>Eukaryota</taxon>
        <taxon>Metazoa</taxon>
        <taxon>Ecdysozoa</taxon>
        <taxon>Arthropoda</taxon>
        <taxon>Chelicerata</taxon>
        <taxon>Arachnida</taxon>
        <taxon>Araneae</taxon>
        <taxon>Araneomorphae</taxon>
        <taxon>Entelegynae</taxon>
        <taxon>Araneoidea</taxon>
        <taxon>Araneidae</taxon>
        <taxon>Caerostris</taxon>
    </lineage>
</organism>